<dbReference type="AlphaFoldDB" id="A0A182FZ11"/>
<organism evidence="3 4">
    <name type="scientific">Anopheles albimanus</name>
    <name type="common">New world malaria mosquito</name>
    <dbReference type="NCBI Taxonomy" id="7167"/>
    <lineage>
        <taxon>Eukaryota</taxon>
        <taxon>Metazoa</taxon>
        <taxon>Ecdysozoa</taxon>
        <taxon>Arthropoda</taxon>
        <taxon>Hexapoda</taxon>
        <taxon>Insecta</taxon>
        <taxon>Pterygota</taxon>
        <taxon>Neoptera</taxon>
        <taxon>Endopterygota</taxon>
        <taxon>Diptera</taxon>
        <taxon>Nematocera</taxon>
        <taxon>Culicoidea</taxon>
        <taxon>Culicidae</taxon>
        <taxon>Anophelinae</taxon>
        <taxon>Anopheles</taxon>
    </lineage>
</organism>
<reference evidence="3" key="2">
    <citation type="submission" date="2022-08" db="UniProtKB">
        <authorList>
            <consortium name="EnsemblMetazoa"/>
        </authorList>
    </citation>
    <scope>IDENTIFICATION</scope>
    <source>
        <strain evidence="3">STECLA/ALBI9_A</strain>
    </source>
</reference>
<protein>
    <submittedName>
        <fullName evidence="3">Uncharacterized protein</fullName>
    </submittedName>
</protein>
<evidence type="ECO:0000256" key="1">
    <source>
        <dbReference type="SAM" id="MobiDB-lite"/>
    </source>
</evidence>
<dbReference type="Proteomes" id="UP000069272">
    <property type="component" value="Chromosome 2R"/>
</dbReference>
<name>A0A182FZ11_ANOAL</name>
<feature type="compositionally biased region" description="Basic and acidic residues" evidence="1">
    <location>
        <begin position="38"/>
        <end position="50"/>
    </location>
</feature>
<sequence length="87" mass="9298">MQAVRSAVPMGTTLTSVLHFSAVLMCVRVCVCVFSMSSDKKKTSERENQKTESTGVGGGVAEKRAHQPTARFGVSGHAQSGIFRIII</sequence>
<reference evidence="3 4" key="1">
    <citation type="journal article" date="2017" name="G3 (Bethesda)">
        <title>The Physical Genome Mapping of Anopheles albimanus Corrected Scaffold Misassemblies and Identified Interarm Rearrangements in Genus Anopheles.</title>
        <authorList>
            <person name="Artemov G.N."/>
            <person name="Peery A.N."/>
            <person name="Jiang X."/>
            <person name="Tu Z."/>
            <person name="Stegniy V.N."/>
            <person name="Sharakhova M.V."/>
            <person name="Sharakhov I.V."/>
        </authorList>
    </citation>
    <scope>NUCLEOTIDE SEQUENCE [LARGE SCALE GENOMIC DNA]</scope>
    <source>
        <strain evidence="3 4">ALBI9_A</strain>
    </source>
</reference>
<evidence type="ECO:0000313" key="3">
    <source>
        <dbReference type="EnsemblMetazoa" id="AALB014835-PA"/>
    </source>
</evidence>
<proteinExistence type="predicted"/>
<dbReference type="VEuPathDB" id="VectorBase:AALB014835"/>
<keyword evidence="2" id="KW-1133">Transmembrane helix</keyword>
<keyword evidence="4" id="KW-1185">Reference proteome</keyword>
<dbReference type="EnsemblMetazoa" id="AALB014835-RA">
    <property type="protein sequence ID" value="AALB014835-PA"/>
    <property type="gene ID" value="AALB014835"/>
</dbReference>
<evidence type="ECO:0000313" key="4">
    <source>
        <dbReference type="Proteomes" id="UP000069272"/>
    </source>
</evidence>
<feature type="transmembrane region" description="Helical" evidence="2">
    <location>
        <begin position="17"/>
        <end position="36"/>
    </location>
</feature>
<feature type="region of interest" description="Disordered" evidence="1">
    <location>
        <begin position="38"/>
        <end position="62"/>
    </location>
</feature>
<keyword evidence="2" id="KW-0472">Membrane</keyword>
<accession>A0A182FZ11</accession>
<evidence type="ECO:0000256" key="2">
    <source>
        <dbReference type="SAM" id="Phobius"/>
    </source>
</evidence>
<keyword evidence="2" id="KW-0812">Transmembrane</keyword>